<dbReference type="PANTHER" id="PTHR10644">
    <property type="entry name" value="DNA REPAIR/RNA PROCESSING CPSF FAMILY"/>
    <property type="match status" value="1"/>
</dbReference>
<dbReference type="SUPFAM" id="SSF54236">
    <property type="entry name" value="Ubiquitin-like"/>
    <property type="match status" value="1"/>
</dbReference>
<feature type="compositionally biased region" description="Low complexity" evidence="1">
    <location>
        <begin position="1"/>
        <end position="16"/>
    </location>
</feature>
<evidence type="ECO:0000313" key="5">
    <source>
        <dbReference type="Proteomes" id="UP001152797"/>
    </source>
</evidence>
<keyword evidence="5" id="KW-1185">Reference proteome</keyword>
<gene>
    <name evidence="3" type="ORF">C1SCF055_LOCUS43189</name>
</gene>
<dbReference type="InterPro" id="IPR000626">
    <property type="entry name" value="Ubiquitin-like_dom"/>
</dbReference>
<feature type="region of interest" description="Disordered" evidence="1">
    <location>
        <begin position="139"/>
        <end position="166"/>
    </location>
</feature>
<feature type="region of interest" description="Disordered" evidence="1">
    <location>
        <begin position="1"/>
        <end position="20"/>
    </location>
</feature>
<dbReference type="EMBL" id="CAMXCT010006705">
    <property type="protein sequence ID" value="CAI4018637.1"/>
    <property type="molecule type" value="Genomic_DNA"/>
</dbReference>
<feature type="domain" description="Ubiquitin-like" evidence="2">
    <location>
        <begin position="284"/>
        <end position="334"/>
    </location>
</feature>
<name>A0A9P1M2G9_9DINO</name>
<evidence type="ECO:0000313" key="3">
    <source>
        <dbReference type="EMBL" id="CAI4018637.1"/>
    </source>
</evidence>
<dbReference type="InterPro" id="IPR029071">
    <property type="entry name" value="Ubiquitin-like_domsf"/>
</dbReference>
<feature type="compositionally biased region" description="Basic and acidic residues" evidence="1">
    <location>
        <begin position="157"/>
        <end position="166"/>
    </location>
</feature>
<protein>
    <submittedName>
        <fullName evidence="4">Splicing factor 3B subunit 3 (Pre-mRNA-splicing factor SF3b 130 kDa subunit) (SF3b130) (Spliceosome-associated protein 130) (SAP 130)</fullName>
    </submittedName>
</protein>
<dbReference type="InterPro" id="IPR015943">
    <property type="entry name" value="WD40/YVTN_repeat-like_dom_sf"/>
</dbReference>
<dbReference type="InterPro" id="IPR050358">
    <property type="entry name" value="RSE1/DDB1/CFT1"/>
</dbReference>
<dbReference type="Gene3D" id="2.130.10.10">
    <property type="entry name" value="YVTN repeat-like/Quinoprotein amine dehydrogenase"/>
    <property type="match status" value="1"/>
</dbReference>
<organism evidence="3">
    <name type="scientific">Cladocopium goreaui</name>
    <dbReference type="NCBI Taxonomy" id="2562237"/>
    <lineage>
        <taxon>Eukaryota</taxon>
        <taxon>Sar</taxon>
        <taxon>Alveolata</taxon>
        <taxon>Dinophyceae</taxon>
        <taxon>Suessiales</taxon>
        <taxon>Symbiodiniaceae</taxon>
        <taxon>Cladocopium</taxon>
    </lineage>
</organism>
<sequence>MPLGRPWRAPGAPAPSLGGGVFIKRKHRSGKTSEFQGPLPSLNAGVHAGVHADTVDGWERQFWETDGWEVPDTAAASAEDAPAKWWHVSDERILEMLQPPALGRGAWRHRSPGCVCWGSLCVARAAQLRLKSLAGQVQPEELVEDLSPSPSPGSVTPEKEKEKSWKVSDEELERLVQEMQRQTAASGLATHLQGALNTRPRVPARVPTIRLYLSVGCGVLVIQVPEDLPLHLSEAEEAAQALRQQKTLRPRRKASIALERLLGAPGPPTSVPSMGPSDRSPLCLTAVIESLTKIPRRNQRLIHQKRIIRPSGTLKELGIFDGHELTLVPKLSKGTATPLTLQSGALQLIEPWRWDEKPKLLARKQENDAGFLSSDVHLPNAEDQKLWVDNTIRILSLERERPLKQLSAQALQSPAESVCLLEMKNLGQAEDVHSLFLSIGLSSGILIRSVVDFVTGTLSDQRSRFLGAKAVRLHKVAVQGMPAMLALSTKPWLSYNFQGKNHCTPMSYEQLEFASSFASEQCPEGFVAISGNTLRSVARFCCGYFHGNEENPYGKT</sequence>
<dbReference type="EMBL" id="CAMXCT020006705">
    <property type="protein sequence ID" value="CAL1172012.1"/>
    <property type="molecule type" value="Genomic_DNA"/>
</dbReference>
<proteinExistence type="predicted"/>
<evidence type="ECO:0000313" key="4">
    <source>
        <dbReference type="EMBL" id="CAL4805949.1"/>
    </source>
</evidence>
<accession>A0A9P1M2G9</accession>
<evidence type="ECO:0000256" key="1">
    <source>
        <dbReference type="SAM" id="MobiDB-lite"/>
    </source>
</evidence>
<dbReference type="Proteomes" id="UP001152797">
    <property type="component" value="Unassembled WGS sequence"/>
</dbReference>
<reference evidence="4 5" key="2">
    <citation type="submission" date="2024-05" db="EMBL/GenBank/DDBJ databases">
        <authorList>
            <person name="Chen Y."/>
            <person name="Shah S."/>
            <person name="Dougan E. K."/>
            <person name="Thang M."/>
            <person name="Chan C."/>
        </authorList>
    </citation>
    <scope>NUCLEOTIDE SEQUENCE [LARGE SCALE GENOMIC DNA]</scope>
</reference>
<dbReference type="Pfam" id="PF23726">
    <property type="entry name" value="Beta-prop_RSE1_2nd"/>
    <property type="match status" value="1"/>
</dbReference>
<dbReference type="CDD" id="cd17039">
    <property type="entry name" value="Ubl_ubiquitin_like"/>
    <property type="match status" value="1"/>
</dbReference>
<comment type="caution">
    <text evidence="3">The sequence shown here is derived from an EMBL/GenBank/DDBJ whole genome shotgun (WGS) entry which is preliminary data.</text>
</comment>
<dbReference type="AlphaFoldDB" id="A0A9P1M2G9"/>
<dbReference type="EMBL" id="CAMXCT030006705">
    <property type="protein sequence ID" value="CAL4805949.1"/>
    <property type="molecule type" value="Genomic_DNA"/>
</dbReference>
<evidence type="ECO:0000259" key="2">
    <source>
        <dbReference type="PROSITE" id="PS50053"/>
    </source>
</evidence>
<dbReference type="OrthoDB" id="5854925at2759"/>
<dbReference type="InterPro" id="IPR058543">
    <property type="entry name" value="Beta-prop_RSE1/DDB1/CPSF1_2nd"/>
</dbReference>
<dbReference type="PROSITE" id="PS50053">
    <property type="entry name" value="UBIQUITIN_2"/>
    <property type="match status" value="1"/>
</dbReference>
<dbReference type="Gene3D" id="3.10.20.90">
    <property type="entry name" value="Phosphatidylinositol 3-kinase Catalytic Subunit, Chain A, domain 1"/>
    <property type="match status" value="1"/>
</dbReference>
<reference evidence="3" key="1">
    <citation type="submission" date="2022-10" db="EMBL/GenBank/DDBJ databases">
        <authorList>
            <person name="Chen Y."/>
            <person name="Dougan E. K."/>
            <person name="Chan C."/>
            <person name="Rhodes N."/>
            <person name="Thang M."/>
        </authorList>
    </citation>
    <scope>NUCLEOTIDE SEQUENCE</scope>
</reference>